<proteinExistence type="predicted"/>
<sequence length="74" mass="8448">MEENGILPNVFTYNALVRGFLRCSIITEMTTFMKEMTGRGFSFDATTTELLLEVLRESPSVLDMILDLHSKIMK</sequence>
<dbReference type="AlphaFoldDB" id="A0A6N2BWM8"/>
<dbReference type="Gene3D" id="1.25.40.10">
    <property type="entry name" value="Tetratricopeptide repeat domain"/>
    <property type="match status" value="1"/>
</dbReference>
<feature type="repeat" description="PPR" evidence="2">
    <location>
        <begin position="9"/>
        <end position="43"/>
    </location>
</feature>
<gene>
    <name evidence="3" type="ORF">EJD97_003471</name>
</gene>
<comment type="caution">
    <text evidence="3">The sequence shown here is derived from an EMBL/GenBank/DDBJ whole genome shotgun (WGS) entry which is preliminary data.</text>
</comment>
<evidence type="ECO:0000313" key="3">
    <source>
        <dbReference type="EMBL" id="TMW98797.1"/>
    </source>
</evidence>
<evidence type="ECO:0000256" key="1">
    <source>
        <dbReference type="ARBA" id="ARBA00022737"/>
    </source>
</evidence>
<dbReference type="NCBIfam" id="TIGR00756">
    <property type="entry name" value="PPR"/>
    <property type="match status" value="1"/>
</dbReference>
<dbReference type="EMBL" id="RXGB01001471">
    <property type="protein sequence ID" value="TMW98797.1"/>
    <property type="molecule type" value="Genomic_DNA"/>
</dbReference>
<dbReference type="InterPro" id="IPR011990">
    <property type="entry name" value="TPR-like_helical_dom_sf"/>
</dbReference>
<evidence type="ECO:0000256" key="2">
    <source>
        <dbReference type="PROSITE-ProRule" id="PRU00708"/>
    </source>
</evidence>
<keyword evidence="1" id="KW-0677">Repeat</keyword>
<accession>A0A6N2BWM8</accession>
<protein>
    <recommendedName>
        <fullName evidence="4">Pentatricopeptide repeat-containing protein</fullName>
    </recommendedName>
</protein>
<dbReference type="PROSITE" id="PS51375">
    <property type="entry name" value="PPR"/>
    <property type="match status" value="1"/>
</dbReference>
<reference evidence="3" key="1">
    <citation type="submission" date="2019-05" db="EMBL/GenBank/DDBJ databases">
        <title>The de novo reference genome and transcriptome assemblies of the wild tomato species Solanum chilense.</title>
        <authorList>
            <person name="Stam R."/>
            <person name="Nosenko T."/>
            <person name="Hoerger A.C."/>
            <person name="Stephan W."/>
            <person name="Seidel M.A."/>
            <person name="Kuhn J.M.M."/>
            <person name="Haberer G."/>
            <person name="Tellier A."/>
        </authorList>
    </citation>
    <scope>NUCLEOTIDE SEQUENCE</scope>
    <source>
        <tissue evidence="3">Mature leaves</tissue>
    </source>
</reference>
<dbReference type="InterPro" id="IPR002885">
    <property type="entry name" value="PPR_rpt"/>
</dbReference>
<organism evidence="3">
    <name type="scientific">Solanum chilense</name>
    <name type="common">Tomato</name>
    <name type="synonym">Lycopersicon chilense</name>
    <dbReference type="NCBI Taxonomy" id="4083"/>
    <lineage>
        <taxon>Eukaryota</taxon>
        <taxon>Viridiplantae</taxon>
        <taxon>Streptophyta</taxon>
        <taxon>Embryophyta</taxon>
        <taxon>Tracheophyta</taxon>
        <taxon>Spermatophyta</taxon>
        <taxon>Magnoliopsida</taxon>
        <taxon>eudicotyledons</taxon>
        <taxon>Gunneridae</taxon>
        <taxon>Pentapetalae</taxon>
        <taxon>asterids</taxon>
        <taxon>lamiids</taxon>
        <taxon>Solanales</taxon>
        <taxon>Solanaceae</taxon>
        <taxon>Solanoideae</taxon>
        <taxon>Solaneae</taxon>
        <taxon>Solanum</taxon>
        <taxon>Solanum subgen. Lycopersicon</taxon>
    </lineage>
</organism>
<evidence type="ECO:0008006" key="4">
    <source>
        <dbReference type="Google" id="ProtNLM"/>
    </source>
</evidence>
<name>A0A6N2BWM8_SOLCI</name>